<gene>
    <name evidence="2" type="ORF">EDI28_11385</name>
</gene>
<protein>
    <recommendedName>
        <fullName evidence="4">DNA repair protein</fullName>
    </recommendedName>
</protein>
<evidence type="ECO:0000313" key="2">
    <source>
        <dbReference type="EMBL" id="RWX55162.1"/>
    </source>
</evidence>
<name>A0A444JPY3_9GAMM</name>
<feature type="signal peptide" evidence="1">
    <location>
        <begin position="1"/>
        <end position="22"/>
    </location>
</feature>
<proteinExistence type="predicted"/>
<dbReference type="EMBL" id="RJLM01000004">
    <property type="protein sequence ID" value="RWX55162.1"/>
    <property type="molecule type" value="Genomic_DNA"/>
</dbReference>
<evidence type="ECO:0000313" key="3">
    <source>
        <dbReference type="Proteomes" id="UP000287563"/>
    </source>
</evidence>
<evidence type="ECO:0008006" key="4">
    <source>
        <dbReference type="Google" id="ProtNLM"/>
    </source>
</evidence>
<organism evidence="2 3">
    <name type="scientific">Photobacterium chitinilyticum</name>
    <dbReference type="NCBI Taxonomy" id="2485123"/>
    <lineage>
        <taxon>Bacteria</taxon>
        <taxon>Pseudomonadati</taxon>
        <taxon>Pseudomonadota</taxon>
        <taxon>Gammaproteobacteria</taxon>
        <taxon>Vibrionales</taxon>
        <taxon>Vibrionaceae</taxon>
        <taxon>Photobacterium</taxon>
    </lineage>
</organism>
<sequence length="406" mass="44417">MKREFKVAALAAAITLSGCASDSDSTASLPLETNQSQTAIQIDGMKQSIDLAEETLSSSYKAELDWFASIQIRDAKKALAEAKEYYAEFELDPSEANSSSGFFSSKTNLQAAEEGIAQFKVHISKAESIRTEVLTILEDAFGYREQLAAINAAKYYPKTAKQLEQNIKRLVDYVANEAADKAINAQPELIRKQRALEVKTVTRIYLSDAQKELKRLKIANVSMHAPETLARAAAAVTAAQAFIAAEPRATAQIIDKADEAMFSLKHAQQISNVVKKLKAMPEKDYERHVLSYEKILLEITLALGAEDMRDQAISKQGKNLVNHIKGNLQGEQETMLAQQKVRSELIDEKAHTAMLEKEIAKLSAQLLATKQAPAATVEKVAPIKNATVAEEADTTTVTTATTNEAS</sequence>
<comment type="caution">
    <text evidence="2">The sequence shown here is derived from an EMBL/GenBank/DDBJ whole genome shotgun (WGS) entry which is preliminary data.</text>
</comment>
<dbReference type="AlphaFoldDB" id="A0A444JPY3"/>
<feature type="chain" id="PRO_5019519931" description="DNA repair protein" evidence="1">
    <location>
        <begin position="23"/>
        <end position="406"/>
    </location>
</feature>
<keyword evidence="3" id="KW-1185">Reference proteome</keyword>
<evidence type="ECO:0000256" key="1">
    <source>
        <dbReference type="SAM" id="SignalP"/>
    </source>
</evidence>
<keyword evidence="1" id="KW-0732">Signal</keyword>
<dbReference type="PROSITE" id="PS51257">
    <property type="entry name" value="PROKAR_LIPOPROTEIN"/>
    <property type="match status" value="1"/>
</dbReference>
<accession>A0A444JPY3</accession>
<reference evidence="2 3" key="1">
    <citation type="submission" date="2018-11" db="EMBL/GenBank/DDBJ databases">
        <title>Photobacterium sp. BEI247 sp. nov., a marine bacterium isolated from Yongle Blue Hole in the South China Sea.</title>
        <authorList>
            <person name="Wang X."/>
        </authorList>
    </citation>
    <scope>NUCLEOTIDE SEQUENCE [LARGE SCALE GENOMIC DNA]</scope>
    <source>
        <strain evidence="3">BEI247</strain>
    </source>
</reference>
<dbReference type="Proteomes" id="UP000287563">
    <property type="component" value="Unassembled WGS sequence"/>
</dbReference>